<evidence type="ECO:0000256" key="2">
    <source>
        <dbReference type="SAM" id="SignalP"/>
    </source>
</evidence>
<feature type="signal peptide" evidence="2">
    <location>
        <begin position="1"/>
        <end position="26"/>
    </location>
</feature>
<feature type="region of interest" description="Disordered" evidence="1">
    <location>
        <begin position="51"/>
        <end position="74"/>
    </location>
</feature>
<evidence type="ECO:0008006" key="5">
    <source>
        <dbReference type="Google" id="ProtNLM"/>
    </source>
</evidence>
<sequence length="215" mass="22133">MNLGAVVRHGGLALLLALLTGCGSPADGGASAAPAAATPDTPRELEPLVVPDVPSGLPRVPDDALSPPAGEKWPEDVAGYAEDAAREREVLDDYGYRFGWERYWGSGAGPLTTVAAHQFETTEGALAFTADLAAHEAEVYGGLLREDPPDLPAGCRLLQLEEGAPAARMAAPTASAWCAQGAFSLRVTAVSGSVQAATEEVVAVIAAQLERLPPP</sequence>
<keyword evidence="2" id="KW-0732">Signal</keyword>
<reference evidence="4" key="1">
    <citation type="submission" date="2016-10" db="EMBL/GenBank/DDBJ databases">
        <authorList>
            <person name="Varghese N."/>
            <person name="Submissions S."/>
        </authorList>
    </citation>
    <scope>NUCLEOTIDE SEQUENCE [LARGE SCALE GENOMIC DNA]</scope>
    <source>
        <strain evidence="4">DSM 45422</strain>
    </source>
</reference>
<dbReference type="EMBL" id="FNOT01000003">
    <property type="protein sequence ID" value="SDX85286.1"/>
    <property type="molecule type" value="Genomic_DNA"/>
</dbReference>
<protein>
    <recommendedName>
        <fullName evidence="5">PknH-like extracellular domain-containing protein</fullName>
    </recommendedName>
</protein>
<evidence type="ECO:0000313" key="4">
    <source>
        <dbReference type="Proteomes" id="UP000198921"/>
    </source>
</evidence>
<dbReference type="RefSeq" id="WP_091152977.1">
    <property type="nucleotide sequence ID" value="NZ_FNOT01000003.1"/>
</dbReference>
<dbReference type="Proteomes" id="UP000198921">
    <property type="component" value="Unassembled WGS sequence"/>
</dbReference>
<name>A0A1H3F2S6_9ACTN</name>
<feature type="chain" id="PRO_5039318599" description="PknH-like extracellular domain-containing protein" evidence="2">
    <location>
        <begin position="27"/>
        <end position="215"/>
    </location>
</feature>
<dbReference type="AlphaFoldDB" id="A0A1H3F2S6"/>
<dbReference type="STRING" id="1137993.SAMN05660209_01474"/>
<proteinExistence type="predicted"/>
<evidence type="ECO:0000256" key="1">
    <source>
        <dbReference type="SAM" id="MobiDB-lite"/>
    </source>
</evidence>
<organism evidence="3 4">
    <name type="scientific">Geodermatophilus africanus</name>
    <dbReference type="NCBI Taxonomy" id="1137993"/>
    <lineage>
        <taxon>Bacteria</taxon>
        <taxon>Bacillati</taxon>
        <taxon>Actinomycetota</taxon>
        <taxon>Actinomycetes</taxon>
        <taxon>Geodermatophilales</taxon>
        <taxon>Geodermatophilaceae</taxon>
        <taxon>Geodermatophilus</taxon>
    </lineage>
</organism>
<keyword evidence="4" id="KW-1185">Reference proteome</keyword>
<dbReference type="OrthoDB" id="5195009at2"/>
<evidence type="ECO:0000313" key="3">
    <source>
        <dbReference type="EMBL" id="SDX85286.1"/>
    </source>
</evidence>
<accession>A0A1H3F2S6</accession>
<gene>
    <name evidence="3" type="ORF">SAMN05660209_01474</name>
</gene>